<dbReference type="EMBL" id="KX700656">
    <property type="protein sequence ID" value="APD74612.1"/>
    <property type="molecule type" value="Genomic_DNA"/>
</dbReference>
<accession>A0A1J0R9Z3</accession>
<evidence type="ECO:0000256" key="10">
    <source>
        <dbReference type="SAM" id="MobiDB-lite"/>
    </source>
</evidence>
<keyword evidence="7" id="KW-0325">Glycoprotein</keyword>
<evidence type="ECO:0000256" key="1">
    <source>
        <dbReference type="ARBA" id="ARBA00002523"/>
    </source>
</evidence>
<keyword evidence="5 11" id="KW-0732">Signal</keyword>
<dbReference type="Gene3D" id="4.10.110.20">
    <property type="entry name" value="Variant surface glycoprotein MITAT 1.2, VSG 221, C-terminal domain"/>
    <property type="match status" value="1"/>
</dbReference>
<evidence type="ECO:0000256" key="9">
    <source>
        <dbReference type="SAM" id="Coils"/>
    </source>
</evidence>
<reference evidence="14" key="1">
    <citation type="submission" date="2016-08" db="EMBL/GenBank/DDBJ databases">
        <title>VSG repertoire of Trypanosoma brucei EATRO 1125.</title>
        <authorList>
            <person name="Cross G.A."/>
        </authorList>
    </citation>
    <scope>NUCLEOTIDE SEQUENCE</scope>
    <source>
        <strain evidence="14">EATRO 1125</strain>
    </source>
</reference>
<evidence type="ECO:0000313" key="14">
    <source>
        <dbReference type="EMBL" id="APD74612.1"/>
    </source>
</evidence>
<evidence type="ECO:0000256" key="3">
    <source>
        <dbReference type="ARBA" id="ARBA00022475"/>
    </source>
</evidence>
<feature type="coiled-coil region" evidence="9">
    <location>
        <begin position="346"/>
        <end position="383"/>
    </location>
</feature>
<evidence type="ECO:0000256" key="8">
    <source>
        <dbReference type="ARBA" id="ARBA00023288"/>
    </source>
</evidence>
<keyword evidence="8" id="KW-0449">Lipoprotein</keyword>
<dbReference type="InterPro" id="IPR025932">
    <property type="entry name" value="Trypano_VSG_B_N_dom"/>
</dbReference>
<dbReference type="Pfam" id="PF13206">
    <property type="entry name" value="VSG_B"/>
    <property type="match status" value="1"/>
</dbReference>
<sequence length="522" mass="55316">MIAVKTPAALLITTVTLAGVVTGAEVDKGVNAAAYALMCGLVEIGQQKATKPPTDDNIKQISAIIAAVNLIAQGGNVTNNAIDRRDKPYSEVTEGEPVKKVCTETAWEFCKDGAVQLHNKKDSGEYKVWEKLAGRKAATARMKIISESMQQLRAKAAALNTPDHETAANKALAGALFGDGLDNDKSKKLPAGGSHVELCGAADGEAGGTATGKSLKHDLICLCGKEATDAGNGLQACAAFDSNPSVNVAGDADINSDWAKINAGCKKAACKRPLSPDAIHAQLAAFYSAIATPKGTGFNRYNTLGHVEGAGTTGCDGKASAAGGKCVQYKAAEISDGSGPEWAIKLRAAAAAVENIQQQKQTMEMLEQQAHRLNDTMNSLLHDPTDLKPQKTETRPQVLPQMTENDCNKHQSKTECKEPCQWNENATDKTKKCSLDPKKVAEQATQAGTGEKPKEGEASSGCAKHGTKTDCENDKTGDKQNCAWRKGKDNEDDKETEKCRNGSFLVNKKFTVMADFVSFSTL</sequence>
<evidence type="ECO:0000256" key="4">
    <source>
        <dbReference type="ARBA" id="ARBA00022622"/>
    </source>
</evidence>
<proteinExistence type="predicted"/>
<organism evidence="14">
    <name type="scientific">Trypanosoma brucei</name>
    <dbReference type="NCBI Taxonomy" id="5691"/>
    <lineage>
        <taxon>Eukaryota</taxon>
        <taxon>Discoba</taxon>
        <taxon>Euglenozoa</taxon>
        <taxon>Kinetoplastea</taxon>
        <taxon>Metakinetoplastina</taxon>
        <taxon>Trypanosomatida</taxon>
        <taxon>Trypanosomatidae</taxon>
        <taxon>Trypanosoma</taxon>
    </lineage>
</organism>
<feature type="chain" id="PRO_5012272351" evidence="11">
    <location>
        <begin position="24"/>
        <end position="522"/>
    </location>
</feature>
<feature type="signal peptide" evidence="11">
    <location>
        <begin position="1"/>
        <end position="23"/>
    </location>
</feature>
<evidence type="ECO:0000256" key="7">
    <source>
        <dbReference type="ARBA" id="ARBA00023180"/>
    </source>
</evidence>
<protein>
    <submittedName>
        <fullName evidence="14">Variant surface glycoprotein 1125.4079</fullName>
    </submittedName>
</protein>
<feature type="domain" description="Trypanosome variant surface glycoprotein B-type N-terminal" evidence="13">
    <location>
        <begin position="21"/>
        <end position="369"/>
    </location>
</feature>
<evidence type="ECO:0000256" key="11">
    <source>
        <dbReference type="SAM" id="SignalP"/>
    </source>
</evidence>
<feature type="domain" description="Trypanosome variant surface glycoprotein C-terminal" evidence="12">
    <location>
        <begin position="407"/>
        <end position="519"/>
    </location>
</feature>
<comment type="function">
    <text evidence="1">VSG forms a coat on the surface of the parasite. The trypanosome evades the immune response of the host by expressing a series of antigenically distinct VSGs from an estimated 1000 VSG genes.</text>
</comment>
<keyword evidence="4" id="KW-0336">GPI-anchor</keyword>
<feature type="compositionally biased region" description="Basic and acidic residues" evidence="10">
    <location>
        <begin position="486"/>
        <end position="497"/>
    </location>
</feature>
<dbReference type="VEuPathDB" id="TriTrypDB:Tb427_000524500"/>
<keyword evidence="3" id="KW-1003">Cell membrane</keyword>
<evidence type="ECO:0000259" key="13">
    <source>
        <dbReference type="Pfam" id="PF13206"/>
    </source>
</evidence>
<dbReference type="GO" id="GO:0098552">
    <property type="term" value="C:side of membrane"/>
    <property type="evidence" value="ECO:0007669"/>
    <property type="project" value="UniProtKB-KW"/>
</dbReference>
<dbReference type="Pfam" id="PF10659">
    <property type="entry name" value="Trypan_glycop_C"/>
    <property type="match status" value="1"/>
</dbReference>
<keyword evidence="9" id="KW-0175">Coiled coil</keyword>
<keyword evidence="6" id="KW-0472">Membrane</keyword>
<comment type="subcellular location">
    <subcellularLocation>
        <location evidence="2">Cell membrane</location>
        <topology evidence="2">Lipid-anchor</topology>
        <topology evidence="2">GPI-anchor</topology>
    </subcellularLocation>
</comment>
<dbReference type="VEuPathDB" id="TriTrypDB:Tb1125.Tb09.v4.0113"/>
<dbReference type="AlphaFoldDB" id="A0A1J0R9Z3"/>
<dbReference type="GO" id="GO:0005886">
    <property type="term" value="C:plasma membrane"/>
    <property type="evidence" value="ECO:0007669"/>
    <property type="project" value="UniProtKB-SubCell"/>
</dbReference>
<evidence type="ECO:0000259" key="12">
    <source>
        <dbReference type="Pfam" id="PF10659"/>
    </source>
</evidence>
<feature type="region of interest" description="Disordered" evidence="10">
    <location>
        <begin position="444"/>
        <end position="497"/>
    </location>
</feature>
<feature type="compositionally biased region" description="Basic and acidic residues" evidence="10">
    <location>
        <begin position="467"/>
        <end position="478"/>
    </location>
</feature>
<evidence type="ECO:0000256" key="2">
    <source>
        <dbReference type="ARBA" id="ARBA00004609"/>
    </source>
</evidence>
<evidence type="ECO:0000256" key="6">
    <source>
        <dbReference type="ARBA" id="ARBA00023136"/>
    </source>
</evidence>
<dbReference type="InterPro" id="IPR019609">
    <property type="entry name" value="Variant_surf_glycoprt_trypan_C"/>
</dbReference>
<name>A0A1J0R9Z3_9TRYP</name>
<dbReference type="VEuPathDB" id="TriTrypDB:Tb09.v4.0113"/>
<evidence type="ECO:0000256" key="5">
    <source>
        <dbReference type="ARBA" id="ARBA00022729"/>
    </source>
</evidence>